<evidence type="ECO:0000313" key="1">
    <source>
        <dbReference type="EMBL" id="MBP1047897.1"/>
    </source>
</evidence>
<accession>A0ABS4CMS7</accession>
<protein>
    <submittedName>
        <fullName evidence="1">Uncharacterized protein</fullName>
    </submittedName>
</protein>
<proteinExistence type="predicted"/>
<gene>
    <name evidence="1" type="ORF">I6N96_16520</name>
</gene>
<evidence type="ECO:0000313" key="2">
    <source>
        <dbReference type="Proteomes" id="UP000673375"/>
    </source>
</evidence>
<name>A0ABS4CMS7_9ENTE</name>
<keyword evidence="2" id="KW-1185">Reference proteome</keyword>
<sequence>MSDKKIADIIQSCEQQQLFKLEDFLLSEMDEDNLQETIDFVVSDDNSKKTNFNDELYEGSRYEGIFLEGNQYLLSSSKGKVMIIDLLSEIHGVNIKDTRVQFEEENFIKLIMNKRETLNWIKNYKLDKQM</sequence>
<reference evidence="1 2" key="1">
    <citation type="submission" date="2020-12" db="EMBL/GenBank/DDBJ databases">
        <title>Vagococcus allomyrinae sp. nov. and Enterococcus lavae sp. nov., isolated from the larvae of Allomyrina dichotoma.</title>
        <authorList>
            <person name="Lee S.D."/>
        </authorList>
    </citation>
    <scope>NUCLEOTIDE SEQUENCE [LARGE SCALE GENOMIC DNA]</scope>
    <source>
        <strain evidence="1 2">BWM-S5</strain>
    </source>
</reference>
<organism evidence="1 2">
    <name type="scientific">Enterococcus larvae</name>
    <dbReference type="NCBI Taxonomy" id="2794352"/>
    <lineage>
        <taxon>Bacteria</taxon>
        <taxon>Bacillati</taxon>
        <taxon>Bacillota</taxon>
        <taxon>Bacilli</taxon>
        <taxon>Lactobacillales</taxon>
        <taxon>Enterococcaceae</taxon>
        <taxon>Enterococcus</taxon>
    </lineage>
</organism>
<dbReference type="Proteomes" id="UP000673375">
    <property type="component" value="Unassembled WGS sequence"/>
</dbReference>
<comment type="caution">
    <text evidence="1">The sequence shown here is derived from an EMBL/GenBank/DDBJ whole genome shotgun (WGS) entry which is preliminary data.</text>
</comment>
<dbReference type="EMBL" id="JAEDXU010000010">
    <property type="protein sequence ID" value="MBP1047897.1"/>
    <property type="molecule type" value="Genomic_DNA"/>
</dbReference>